<dbReference type="RefSeq" id="WP_157337718.1">
    <property type="nucleotide sequence ID" value="NZ_RHLK01000012.1"/>
</dbReference>
<feature type="signal peptide" evidence="1">
    <location>
        <begin position="1"/>
        <end position="21"/>
    </location>
</feature>
<keyword evidence="3" id="KW-1185">Reference proteome</keyword>
<feature type="chain" id="PRO_5039225184" evidence="1">
    <location>
        <begin position="22"/>
        <end position="212"/>
    </location>
</feature>
<dbReference type="Proteomes" id="UP000490800">
    <property type="component" value="Unassembled WGS sequence"/>
</dbReference>
<evidence type="ECO:0000313" key="2">
    <source>
        <dbReference type="EMBL" id="MVP01371.1"/>
    </source>
</evidence>
<dbReference type="EMBL" id="RHLK01000012">
    <property type="protein sequence ID" value="MVP01371.1"/>
    <property type="molecule type" value="Genomic_DNA"/>
</dbReference>
<gene>
    <name evidence="2" type="ORF">EDM21_17895</name>
</gene>
<dbReference type="AlphaFoldDB" id="A0A7X3K0W1"/>
<accession>A0A7X3K0W1</accession>
<dbReference type="OrthoDB" id="2611907at2"/>
<reference evidence="2 3" key="1">
    <citation type="journal article" date="2019" name="Microorganisms">
        <title>Paenibacillus lutrae sp. nov., A Chitinolytic Species Isolated from A River Otter in Castril Natural Park, Granada, Spain.</title>
        <authorList>
            <person name="Rodriguez M."/>
            <person name="Reina J.C."/>
            <person name="Bejar V."/>
            <person name="Llamas I."/>
        </authorList>
    </citation>
    <scope>NUCLEOTIDE SEQUENCE [LARGE SCALE GENOMIC DNA]</scope>
    <source>
        <strain evidence="2 3">N10</strain>
    </source>
</reference>
<organism evidence="2 3">
    <name type="scientific">Paenibacillus lutrae</name>
    <dbReference type="NCBI Taxonomy" id="2078573"/>
    <lineage>
        <taxon>Bacteria</taxon>
        <taxon>Bacillati</taxon>
        <taxon>Bacillota</taxon>
        <taxon>Bacilli</taxon>
        <taxon>Bacillales</taxon>
        <taxon>Paenibacillaceae</taxon>
        <taxon>Paenibacillus</taxon>
    </lineage>
</organism>
<proteinExistence type="predicted"/>
<evidence type="ECO:0000256" key="1">
    <source>
        <dbReference type="SAM" id="SignalP"/>
    </source>
</evidence>
<sequence>MFNRKWLYAAGLVLLLAGSYAAVNQYPPTRMQSEEAVNQEGFLLSTSQADYKVYKDLKELESFSKVIVEAQVVSTAKVEEFTQNGHKIDAAGKVDVKVNQSFKGDLNPGDIITVYEPGYMEDGMYVNTEGYKNMTASGKYMLFLAKSPEGVYAIRGLYQGKFDLTISQPAKESDYKTTKYTLQEFDKLDYVGREVGQFNTLKKEVLSKYGSK</sequence>
<keyword evidence="1" id="KW-0732">Signal</keyword>
<name>A0A7X3K0W1_9BACL</name>
<comment type="caution">
    <text evidence="2">The sequence shown here is derived from an EMBL/GenBank/DDBJ whole genome shotgun (WGS) entry which is preliminary data.</text>
</comment>
<protein>
    <submittedName>
        <fullName evidence="2">Uncharacterized protein</fullName>
    </submittedName>
</protein>
<evidence type="ECO:0000313" key="3">
    <source>
        <dbReference type="Proteomes" id="UP000490800"/>
    </source>
</evidence>